<evidence type="ECO:0000256" key="1">
    <source>
        <dbReference type="ARBA" id="ARBA00005417"/>
    </source>
</evidence>
<evidence type="ECO:0000256" key="2">
    <source>
        <dbReference type="ARBA" id="ARBA00022448"/>
    </source>
</evidence>
<dbReference type="PROSITE" id="PS00211">
    <property type="entry name" value="ABC_TRANSPORTER_1"/>
    <property type="match status" value="1"/>
</dbReference>
<evidence type="ECO:0000313" key="6">
    <source>
        <dbReference type="EMBL" id="OGL44863.1"/>
    </source>
</evidence>
<sequence>MPQKLTAVEFKELQFQYENTPVLSDISFSVEEGDFLGVLGPNGGGKTTLLKLMLGLLRPTSGQITIFGQSPVSARRIVGYVPQYIEFDSQFPIRVKEVVLMGRLGTGPISWRYSEIDKKAAEEAMREVEVWDLRNKILGKLSGGQRQRVLIARALVKQPRLLLLDEPTASVDHRIEQDFYELLRSLNTNMTIILVTHDIGVISKYVNRVACIIRVLVCNPVSEITTEDLQKIYGASMHIIQHKCDI</sequence>
<keyword evidence="4" id="KW-0067">ATP-binding</keyword>
<dbReference type="InterPro" id="IPR027417">
    <property type="entry name" value="P-loop_NTPase"/>
</dbReference>
<dbReference type="PANTHER" id="PTHR42734">
    <property type="entry name" value="METAL TRANSPORT SYSTEM ATP-BINDING PROTEIN TM_0124-RELATED"/>
    <property type="match status" value="1"/>
</dbReference>
<gene>
    <name evidence="6" type="ORF">A2161_12140</name>
</gene>
<dbReference type="InterPro" id="IPR050153">
    <property type="entry name" value="Metal_Ion_Import_ABC"/>
</dbReference>
<evidence type="ECO:0000256" key="3">
    <source>
        <dbReference type="ARBA" id="ARBA00022741"/>
    </source>
</evidence>
<protein>
    <recommendedName>
        <fullName evidence="5">ABC transporter domain-containing protein</fullName>
    </recommendedName>
</protein>
<comment type="similarity">
    <text evidence="1">Belongs to the ABC transporter superfamily.</text>
</comment>
<dbReference type="GO" id="GO:0005524">
    <property type="term" value="F:ATP binding"/>
    <property type="evidence" value="ECO:0007669"/>
    <property type="project" value="UniProtKB-KW"/>
</dbReference>
<organism evidence="6 7">
    <name type="scientific">Candidatus Schekmanbacteria bacterium RBG_13_48_7</name>
    <dbReference type="NCBI Taxonomy" id="1817878"/>
    <lineage>
        <taxon>Bacteria</taxon>
        <taxon>Candidatus Schekmaniibacteriota</taxon>
    </lineage>
</organism>
<proteinExistence type="inferred from homology"/>
<dbReference type="FunFam" id="3.40.50.300:FF:000134">
    <property type="entry name" value="Iron-enterobactin ABC transporter ATP-binding protein"/>
    <property type="match status" value="1"/>
</dbReference>
<dbReference type="Proteomes" id="UP000179266">
    <property type="component" value="Unassembled WGS sequence"/>
</dbReference>
<feature type="domain" description="ABC transporter" evidence="5">
    <location>
        <begin position="8"/>
        <end position="239"/>
    </location>
</feature>
<evidence type="ECO:0000259" key="5">
    <source>
        <dbReference type="PROSITE" id="PS50893"/>
    </source>
</evidence>
<evidence type="ECO:0000256" key="4">
    <source>
        <dbReference type="ARBA" id="ARBA00022840"/>
    </source>
</evidence>
<dbReference type="SMART" id="SM00382">
    <property type="entry name" value="AAA"/>
    <property type="match status" value="1"/>
</dbReference>
<dbReference type="InterPro" id="IPR003593">
    <property type="entry name" value="AAA+_ATPase"/>
</dbReference>
<dbReference type="GO" id="GO:0016887">
    <property type="term" value="F:ATP hydrolysis activity"/>
    <property type="evidence" value="ECO:0007669"/>
    <property type="project" value="InterPro"/>
</dbReference>
<dbReference type="PANTHER" id="PTHR42734:SF17">
    <property type="entry name" value="METAL TRANSPORT SYSTEM ATP-BINDING PROTEIN TM_0124-RELATED"/>
    <property type="match status" value="1"/>
</dbReference>
<dbReference type="SUPFAM" id="SSF52540">
    <property type="entry name" value="P-loop containing nucleoside triphosphate hydrolases"/>
    <property type="match status" value="1"/>
</dbReference>
<dbReference type="AlphaFoldDB" id="A0A1F7RTJ7"/>
<dbReference type="EMBL" id="MGDD01000201">
    <property type="protein sequence ID" value="OGL44863.1"/>
    <property type="molecule type" value="Genomic_DNA"/>
</dbReference>
<dbReference type="InterPro" id="IPR017871">
    <property type="entry name" value="ABC_transporter-like_CS"/>
</dbReference>
<dbReference type="InterPro" id="IPR003439">
    <property type="entry name" value="ABC_transporter-like_ATP-bd"/>
</dbReference>
<dbReference type="PROSITE" id="PS50893">
    <property type="entry name" value="ABC_TRANSPORTER_2"/>
    <property type="match status" value="1"/>
</dbReference>
<name>A0A1F7RTJ7_9BACT</name>
<reference evidence="6 7" key="1">
    <citation type="journal article" date="2016" name="Nat. Commun.">
        <title>Thousands of microbial genomes shed light on interconnected biogeochemical processes in an aquifer system.</title>
        <authorList>
            <person name="Anantharaman K."/>
            <person name="Brown C.T."/>
            <person name="Hug L.A."/>
            <person name="Sharon I."/>
            <person name="Castelle C.J."/>
            <person name="Probst A.J."/>
            <person name="Thomas B.C."/>
            <person name="Singh A."/>
            <person name="Wilkins M.J."/>
            <person name="Karaoz U."/>
            <person name="Brodie E.L."/>
            <person name="Williams K.H."/>
            <person name="Hubbard S.S."/>
            <person name="Banfield J.F."/>
        </authorList>
    </citation>
    <scope>NUCLEOTIDE SEQUENCE [LARGE SCALE GENOMIC DNA]</scope>
</reference>
<accession>A0A1F7RTJ7</accession>
<dbReference type="CDD" id="cd03235">
    <property type="entry name" value="ABC_Metallic_Cations"/>
    <property type="match status" value="1"/>
</dbReference>
<keyword evidence="2" id="KW-0813">Transport</keyword>
<keyword evidence="3" id="KW-0547">Nucleotide-binding</keyword>
<comment type="caution">
    <text evidence="6">The sequence shown here is derived from an EMBL/GenBank/DDBJ whole genome shotgun (WGS) entry which is preliminary data.</text>
</comment>
<dbReference type="Pfam" id="PF00005">
    <property type="entry name" value="ABC_tran"/>
    <property type="match status" value="1"/>
</dbReference>
<evidence type="ECO:0000313" key="7">
    <source>
        <dbReference type="Proteomes" id="UP000179266"/>
    </source>
</evidence>
<dbReference type="Gene3D" id="3.40.50.300">
    <property type="entry name" value="P-loop containing nucleotide triphosphate hydrolases"/>
    <property type="match status" value="1"/>
</dbReference>